<dbReference type="Pfam" id="PF00893">
    <property type="entry name" value="Multi_Drug_Res"/>
    <property type="match status" value="1"/>
</dbReference>
<accession>A0A1G9BIW4</accession>
<dbReference type="InterPro" id="IPR037185">
    <property type="entry name" value="EmrE-like"/>
</dbReference>
<evidence type="ECO:0000313" key="9">
    <source>
        <dbReference type="EMBL" id="SDK39393.1"/>
    </source>
</evidence>
<gene>
    <name evidence="9" type="ORF">SAMN04487909_15235</name>
</gene>
<dbReference type="GO" id="GO:0005886">
    <property type="term" value="C:plasma membrane"/>
    <property type="evidence" value="ECO:0007669"/>
    <property type="project" value="UniProtKB-SubCell"/>
</dbReference>
<dbReference type="Proteomes" id="UP000182836">
    <property type="component" value="Unassembled WGS sequence"/>
</dbReference>
<dbReference type="PANTHER" id="PTHR30561:SF0">
    <property type="entry name" value="GUANIDINIUM EXPORTER"/>
    <property type="match status" value="1"/>
</dbReference>
<evidence type="ECO:0000313" key="10">
    <source>
        <dbReference type="Proteomes" id="UP000182836"/>
    </source>
</evidence>
<sequence>MAWIFLIFAGIAEIVGVICLKLAEGFTRLKPTIAFIAVGGMSLYLLSLALRTIPIGTAYGIWTGIGSRRYRFGRNAVF</sequence>
<dbReference type="InterPro" id="IPR045324">
    <property type="entry name" value="Small_multidrug_res"/>
</dbReference>
<dbReference type="PANTHER" id="PTHR30561">
    <property type="entry name" value="SMR FAMILY PROTON-DEPENDENT DRUG EFFLUX TRANSPORTER SUGE"/>
    <property type="match status" value="1"/>
</dbReference>
<keyword evidence="4 7" id="KW-0812">Transmembrane</keyword>
<dbReference type="AlphaFoldDB" id="A0A1G9BIW4"/>
<evidence type="ECO:0000256" key="2">
    <source>
        <dbReference type="ARBA" id="ARBA00022448"/>
    </source>
</evidence>
<evidence type="ECO:0000256" key="5">
    <source>
        <dbReference type="ARBA" id="ARBA00022989"/>
    </source>
</evidence>
<name>A0A1G9BIW4_ANEMI</name>
<comment type="subcellular location">
    <subcellularLocation>
        <location evidence="1 7">Cell membrane</location>
        <topology evidence="1 7">Multi-pass membrane protein</topology>
    </subcellularLocation>
</comment>
<comment type="similarity">
    <text evidence="7">Belongs to the drug/metabolite transporter (DMT) superfamily. Small multidrug resistance (SMR) (TC 2.A.7.1) family.</text>
</comment>
<evidence type="ECO:0000256" key="3">
    <source>
        <dbReference type="ARBA" id="ARBA00022475"/>
    </source>
</evidence>
<proteinExistence type="inferred from homology"/>
<keyword evidence="3" id="KW-1003">Cell membrane</keyword>
<evidence type="ECO:0000256" key="8">
    <source>
        <dbReference type="SAM" id="Phobius"/>
    </source>
</evidence>
<keyword evidence="6 8" id="KW-0472">Membrane</keyword>
<evidence type="ECO:0000256" key="1">
    <source>
        <dbReference type="ARBA" id="ARBA00004651"/>
    </source>
</evidence>
<dbReference type="SUPFAM" id="SSF103481">
    <property type="entry name" value="Multidrug resistance efflux transporter EmrE"/>
    <property type="match status" value="1"/>
</dbReference>
<dbReference type="Gene3D" id="1.10.3730.20">
    <property type="match status" value="1"/>
</dbReference>
<keyword evidence="5 8" id="KW-1133">Transmembrane helix</keyword>
<evidence type="ECO:0000256" key="4">
    <source>
        <dbReference type="ARBA" id="ARBA00022692"/>
    </source>
</evidence>
<evidence type="ECO:0000256" key="6">
    <source>
        <dbReference type="ARBA" id="ARBA00023136"/>
    </source>
</evidence>
<dbReference type="GO" id="GO:0022857">
    <property type="term" value="F:transmembrane transporter activity"/>
    <property type="evidence" value="ECO:0007669"/>
    <property type="project" value="InterPro"/>
</dbReference>
<evidence type="ECO:0000256" key="7">
    <source>
        <dbReference type="RuleBase" id="RU003942"/>
    </source>
</evidence>
<reference evidence="9 10" key="1">
    <citation type="submission" date="2016-10" db="EMBL/GenBank/DDBJ databases">
        <authorList>
            <person name="de Groot N.N."/>
        </authorList>
    </citation>
    <scope>NUCLEOTIDE SEQUENCE [LARGE SCALE GENOMIC DNA]</scope>
    <source>
        <strain evidence="9 10">DSM 2895</strain>
    </source>
</reference>
<protein>
    <submittedName>
        <fullName evidence="9">Small Multidrug Resistance protein</fullName>
    </submittedName>
</protein>
<keyword evidence="2" id="KW-0813">Transport</keyword>
<dbReference type="InterPro" id="IPR000390">
    <property type="entry name" value="Small_drug/metabolite_transptr"/>
</dbReference>
<feature type="transmembrane region" description="Helical" evidence="8">
    <location>
        <begin position="32"/>
        <end position="50"/>
    </location>
</feature>
<organism evidence="9 10">
    <name type="scientific">Aneurinibacillus migulanus</name>
    <name type="common">Bacillus migulanus</name>
    <dbReference type="NCBI Taxonomy" id="47500"/>
    <lineage>
        <taxon>Bacteria</taxon>
        <taxon>Bacillati</taxon>
        <taxon>Bacillota</taxon>
        <taxon>Bacilli</taxon>
        <taxon>Bacillales</taxon>
        <taxon>Paenibacillaceae</taxon>
        <taxon>Aneurinibacillus group</taxon>
        <taxon>Aneurinibacillus</taxon>
    </lineage>
</organism>
<dbReference type="EMBL" id="FNED01000052">
    <property type="protein sequence ID" value="SDK39393.1"/>
    <property type="molecule type" value="Genomic_DNA"/>
</dbReference>